<dbReference type="InParanoid" id="A0A132BC40"/>
<evidence type="ECO:0000256" key="10">
    <source>
        <dbReference type="ARBA" id="ARBA00023157"/>
    </source>
</evidence>
<dbReference type="PANTHER" id="PTHR33353:SF9">
    <property type="entry name" value="ENDOGLUCANASE II"/>
    <property type="match status" value="1"/>
</dbReference>
<dbReference type="GeneID" id="28831243"/>
<comment type="catalytic activity">
    <reaction evidence="15 16">
        <text>[(1-&gt;4)-beta-D-glucosyl]n+m + reduced acceptor + O2 = 4-dehydro-beta-D-glucosyl-[(1-&gt;4)-beta-D-glucosyl]n-1 + [(1-&gt;4)-beta-D-glucosyl]m + acceptor + H2O.</text>
        <dbReference type="EC" id="1.14.99.56"/>
    </reaction>
</comment>
<evidence type="ECO:0000256" key="2">
    <source>
        <dbReference type="ARBA" id="ARBA00004613"/>
    </source>
</evidence>
<keyword evidence="11" id="KW-0325">Glycoprotein</keyword>
<keyword evidence="20" id="KW-1185">Reference proteome</keyword>
<evidence type="ECO:0000256" key="8">
    <source>
        <dbReference type="ARBA" id="ARBA00023008"/>
    </source>
</evidence>
<evidence type="ECO:0000256" key="4">
    <source>
        <dbReference type="ARBA" id="ARBA00022723"/>
    </source>
</evidence>
<keyword evidence="8" id="KW-0186">Copper</keyword>
<dbReference type="InterPro" id="IPR005103">
    <property type="entry name" value="AA9_LPMO"/>
</dbReference>
<reference evidence="19 20" key="1">
    <citation type="submission" date="2015-10" db="EMBL/GenBank/DDBJ databases">
        <title>Full genome of DAOMC 229536 Phialocephala scopiformis, a fungal endophyte of spruce producing the potent anti-insectan compound rugulosin.</title>
        <authorList>
            <consortium name="DOE Joint Genome Institute"/>
            <person name="Walker A.K."/>
            <person name="Frasz S.L."/>
            <person name="Seifert K.A."/>
            <person name="Miller J.D."/>
            <person name="Mondo S.J."/>
            <person name="Labutti K."/>
            <person name="Lipzen A."/>
            <person name="Dockter R."/>
            <person name="Kennedy M."/>
            <person name="Grigoriev I.V."/>
            <person name="Spatafora J.W."/>
        </authorList>
    </citation>
    <scope>NUCLEOTIDE SEQUENCE [LARGE SCALE GENOMIC DNA]</scope>
    <source>
        <strain evidence="19 20">CBS 120377</strain>
    </source>
</reference>
<evidence type="ECO:0000256" key="11">
    <source>
        <dbReference type="ARBA" id="ARBA00023180"/>
    </source>
</evidence>
<feature type="domain" description="Auxiliary Activity family 9 catalytic" evidence="18">
    <location>
        <begin position="20"/>
        <end position="222"/>
    </location>
</feature>
<evidence type="ECO:0000256" key="17">
    <source>
        <dbReference type="SAM" id="SignalP"/>
    </source>
</evidence>
<keyword evidence="6 16" id="KW-0136">Cellulose degradation</keyword>
<dbReference type="GO" id="GO:0008810">
    <property type="term" value="F:cellulase activity"/>
    <property type="evidence" value="ECO:0007669"/>
    <property type="project" value="UniProtKB-UniRule"/>
</dbReference>
<organism evidence="19 20">
    <name type="scientific">Mollisia scopiformis</name>
    <name type="common">Conifer needle endophyte fungus</name>
    <name type="synonym">Phialocephala scopiformis</name>
    <dbReference type="NCBI Taxonomy" id="149040"/>
    <lineage>
        <taxon>Eukaryota</taxon>
        <taxon>Fungi</taxon>
        <taxon>Dikarya</taxon>
        <taxon>Ascomycota</taxon>
        <taxon>Pezizomycotina</taxon>
        <taxon>Leotiomycetes</taxon>
        <taxon>Helotiales</taxon>
        <taxon>Mollisiaceae</taxon>
        <taxon>Mollisia</taxon>
    </lineage>
</organism>
<evidence type="ECO:0000259" key="18">
    <source>
        <dbReference type="Pfam" id="PF03443"/>
    </source>
</evidence>
<evidence type="ECO:0000256" key="6">
    <source>
        <dbReference type="ARBA" id="ARBA00023001"/>
    </source>
</evidence>
<dbReference type="GO" id="GO:0046872">
    <property type="term" value="F:metal ion binding"/>
    <property type="evidence" value="ECO:0007669"/>
    <property type="project" value="UniProtKB-KW"/>
</dbReference>
<dbReference type="AlphaFoldDB" id="A0A132BC40"/>
<keyword evidence="10 16" id="KW-1015">Disulfide bond</keyword>
<dbReference type="CDD" id="cd21175">
    <property type="entry name" value="LPMO_AA9"/>
    <property type="match status" value="1"/>
</dbReference>
<protein>
    <recommendedName>
        <fullName evidence="16">AA9 family lytic polysaccharide monooxygenase</fullName>
        <ecNumber evidence="16">1.14.99.56</ecNumber>
    </recommendedName>
    <alternativeName>
        <fullName evidence="16">Endo-beta-1,4-glucanase</fullName>
    </alternativeName>
    <alternativeName>
        <fullName evidence="16">Glycosyl hydrolase 61 family protein</fullName>
    </alternativeName>
</protein>
<evidence type="ECO:0000256" key="12">
    <source>
        <dbReference type="ARBA" id="ARBA00023277"/>
    </source>
</evidence>
<dbReference type="Pfam" id="PF03443">
    <property type="entry name" value="AA9"/>
    <property type="match status" value="1"/>
</dbReference>
<evidence type="ECO:0000313" key="19">
    <source>
        <dbReference type="EMBL" id="KUJ09975.1"/>
    </source>
</evidence>
<dbReference type="Proteomes" id="UP000070700">
    <property type="component" value="Unassembled WGS sequence"/>
</dbReference>
<keyword evidence="7" id="KW-0560">Oxidoreductase</keyword>
<keyword evidence="13 16" id="KW-0624">Polysaccharide degradation</keyword>
<accession>A0A132BC40</accession>
<comment type="subcellular location">
    <subcellularLocation>
        <location evidence="2 16">Secreted</location>
    </subcellularLocation>
</comment>
<dbReference type="STRING" id="149040.A0A132BC40"/>
<evidence type="ECO:0000256" key="16">
    <source>
        <dbReference type="RuleBase" id="RU368122"/>
    </source>
</evidence>
<dbReference type="EC" id="1.14.99.56" evidence="16"/>
<keyword evidence="3 16" id="KW-0964">Secreted</keyword>
<dbReference type="RefSeq" id="XP_018064330.1">
    <property type="nucleotide sequence ID" value="XM_018221517.1"/>
</dbReference>
<evidence type="ECO:0000313" key="20">
    <source>
        <dbReference type="Proteomes" id="UP000070700"/>
    </source>
</evidence>
<dbReference type="OrthoDB" id="3238762at2759"/>
<dbReference type="KEGG" id="psco:LY89DRAFT_760760"/>
<keyword evidence="9" id="KW-0503">Monooxygenase</keyword>
<dbReference type="EMBL" id="KQ947430">
    <property type="protein sequence ID" value="KUJ09975.1"/>
    <property type="molecule type" value="Genomic_DNA"/>
</dbReference>
<evidence type="ECO:0000256" key="14">
    <source>
        <dbReference type="ARBA" id="ARBA00044502"/>
    </source>
</evidence>
<evidence type="ECO:0000256" key="13">
    <source>
        <dbReference type="ARBA" id="ARBA00023326"/>
    </source>
</evidence>
<evidence type="ECO:0000256" key="9">
    <source>
        <dbReference type="ARBA" id="ARBA00023033"/>
    </source>
</evidence>
<gene>
    <name evidence="19" type="ORF">LY89DRAFT_760760</name>
</gene>
<proteinExistence type="inferred from homology"/>
<dbReference type="PANTHER" id="PTHR33353">
    <property type="entry name" value="PUTATIVE (AFU_ORTHOLOGUE AFUA_1G12560)-RELATED"/>
    <property type="match status" value="1"/>
</dbReference>
<dbReference type="GO" id="GO:0004497">
    <property type="term" value="F:monooxygenase activity"/>
    <property type="evidence" value="ECO:0007669"/>
    <property type="project" value="UniProtKB-KW"/>
</dbReference>
<comment type="domain">
    <text evidence="16">Has a modular structure: an endo-beta-1,4-glucanase catalytic module at the N-terminus, a linker rich in serines and threonines, and a C-terminal carbohydrate-binding module (CBM).</text>
</comment>
<dbReference type="GO" id="GO:0030248">
    <property type="term" value="F:cellulose binding"/>
    <property type="evidence" value="ECO:0007669"/>
    <property type="project" value="UniProtKB-UniRule"/>
</dbReference>
<dbReference type="GO" id="GO:0005576">
    <property type="term" value="C:extracellular region"/>
    <property type="evidence" value="ECO:0007669"/>
    <property type="project" value="UniProtKB-SubCell"/>
</dbReference>
<dbReference type="Gene3D" id="2.70.50.70">
    <property type="match status" value="1"/>
</dbReference>
<evidence type="ECO:0000256" key="15">
    <source>
        <dbReference type="ARBA" id="ARBA00045077"/>
    </source>
</evidence>
<evidence type="ECO:0000256" key="1">
    <source>
        <dbReference type="ARBA" id="ARBA00001973"/>
    </source>
</evidence>
<comment type="cofactor">
    <cofactor evidence="1">
        <name>Cu(2+)</name>
        <dbReference type="ChEBI" id="CHEBI:29036"/>
    </cofactor>
</comment>
<evidence type="ECO:0000256" key="5">
    <source>
        <dbReference type="ARBA" id="ARBA00022729"/>
    </source>
</evidence>
<evidence type="ECO:0000256" key="3">
    <source>
        <dbReference type="ARBA" id="ARBA00022525"/>
    </source>
</evidence>
<comment type="similarity">
    <text evidence="14">Belongs to the polysaccharide monooxygenase AA9 family.</text>
</comment>
<name>A0A132BC40_MOLSC</name>
<keyword evidence="12 16" id="KW-0119">Carbohydrate metabolism</keyword>
<dbReference type="InterPro" id="IPR049892">
    <property type="entry name" value="AA9"/>
</dbReference>
<keyword evidence="4" id="KW-0479">Metal-binding</keyword>
<feature type="chain" id="PRO_5007288131" description="AA9 family lytic polysaccharide monooxygenase" evidence="17">
    <location>
        <begin position="20"/>
        <end position="267"/>
    </location>
</feature>
<evidence type="ECO:0000256" key="7">
    <source>
        <dbReference type="ARBA" id="ARBA00023002"/>
    </source>
</evidence>
<feature type="signal peptide" evidence="17">
    <location>
        <begin position="1"/>
        <end position="19"/>
    </location>
</feature>
<dbReference type="GO" id="GO:0030245">
    <property type="term" value="P:cellulose catabolic process"/>
    <property type="evidence" value="ECO:0007669"/>
    <property type="project" value="UniProtKB-UniRule"/>
</dbReference>
<comment type="function">
    <text evidence="16">Lytic polysaccharide monooxygenase (LMPO) that depolymerizes crystalline and amorphous polysaccharides via the oxidation of scissile alpha- or beta-(1-4)-glycosidic bonds, yielding C1 and/or C4 oxidation products. Catalysis by LPMOs requires the reduction of the active-site copper from Cu(II) to Cu(I) by a reducing agent and H(2)O(2) or O(2) as a cosubstrate.</text>
</comment>
<keyword evidence="5 17" id="KW-0732">Signal</keyword>
<sequence>MRSSILSAVIALAAQQVAGHAIFQQLWVNGSTCARVPTSNSPITDVSGSAIRCNSRPGVAGKCAVVAGQTVTVEMHQQPGDRSCANEAIGGAHYGPVMVYLSKVADATKADGSAGWFKIFQDSWSATTTAKVGDDDNWGTKDLNKCCGRMNVVIPSDIPAGDYLLRAEVIALHTASSTGGAQFYVTCYQISVTGGGSASPALVQLPGAYKAGDSGIKINIHAAVGTYVVPGPTVYAGGTTKSAGAACTGVETLKALPSATSHARRRS</sequence>